<dbReference type="Proteomes" id="UP000221247">
    <property type="component" value="Segment"/>
</dbReference>
<keyword evidence="2" id="KW-1185">Reference proteome</keyword>
<sequence>MKKLENPKLPNYYSLKDFILGDNFPWFYNEHFVYKENTEHYIKSGEGFSDISFYTHSFLNRPKNTGMGEKYPTVNSPHTGKVSDVLNSIFIANNIEVNCIYRINANLLHPSKTEKKTFIHVDHPFPHKNLLIYLTDAGGKTVCGKDVHDPKEDDIITFEGEHYNFLPENNRRIVIVATYI</sequence>
<evidence type="ECO:0000313" key="1">
    <source>
        <dbReference type="EMBL" id="ASR76100.1"/>
    </source>
</evidence>
<protein>
    <submittedName>
        <fullName evidence="1">Uncharacterized protein</fullName>
    </submittedName>
</protein>
<dbReference type="GeneID" id="54981385"/>
<name>A0A222YVK4_9CAUD</name>
<evidence type="ECO:0000313" key="2">
    <source>
        <dbReference type="Proteomes" id="UP000221247"/>
    </source>
</evidence>
<dbReference type="RefSeq" id="YP_009791212.1">
    <property type="nucleotide sequence ID" value="NC_047838.1"/>
</dbReference>
<dbReference type="KEGG" id="vg:54981385"/>
<proteinExistence type="predicted"/>
<gene>
    <name evidence="1" type="primary">55</name>
    <name evidence="1" type="ORF">PBI_BELLAMY_55</name>
</gene>
<accession>A0A222YVK4</accession>
<reference evidence="1 2" key="1">
    <citation type="submission" date="2017-06" db="EMBL/GenBank/DDBJ databases">
        <authorList>
            <person name="Kim H.J."/>
            <person name="Triplett B.A."/>
        </authorList>
    </citation>
    <scope>NUCLEOTIDE SEQUENCE [LARGE SCALE GENOMIC DNA]</scope>
</reference>
<dbReference type="EMBL" id="MF351863">
    <property type="protein sequence ID" value="ASR76100.1"/>
    <property type="molecule type" value="Genomic_DNA"/>
</dbReference>
<organism evidence="1 2">
    <name type="scientific">Synechococcus phage Bellamy</name>
    <dbReference type="NCBI Taxonomy" id="2023996"/>
    <lineage>
        <taxon>Viruses</taxon>
        <taxon>Duplodnaviria</taxon>
        <taxon>Heunggongvirae</taxon>
        <taxon>Uroviricota</taxon>
        <taxon>Caudoviricetes</taxon>
        <taxon>Pantevenvirales</taxon>
        <taxon>Kyanoviridae</taxon>
        <taxon>Bellamyvirus</taxon>
        <taxon>Bellamyvirus bellamy</taxon>
    </lineage>
</organism>